<feature type="domain" description="Tyrosine specific protein phosphatases" evidence="6">
    <location>
        <begin position="140"/>
        <end position="198"/>
    </location>
</feature>
<dbReference type="GO" id="GO:0004725">
    <property type="term" value="F:protein tyrosine phosphatase activity"/>
    <property type="evidence" value="ECO:0007669"/>
    <property type="project" value="UniProtKB-EC"/>
</dbReference>
<dbReference type="GeneID" id="85323188"/>
<dbReference type="CDD" id="cd14498">
    <property type="entry name" value="DSP"/>
    <property type="match status" value="1"/>
</dbReference>
<dbReference type="SMART" id="SM00195">
    <property type="entry name" value="DSPc"/>
    <property type="match status" value="1"/>
</dbReference>
<feature type="domain" description="Tyrosine-protein phosphatase" evidence="5">
    <location>
        <begin position="24"/>
        <end position="219"/>
    </location>
</feature>
<accession>A0AA40DYL2</accession>
<dbReference type="InterPro" id="IPR020422">
    <property type="entry name" value="TYR_PHOSPHATASE_DUAL_dom"/>
</dbReference>
<dbReference type="AlphaFoldDB" id="A0AA40DYL2"/>
<dbReference type="GO" id="GO:0008138">
    <property type="term" value="F:protein tyrosine/serine/threonine phosphatase activity"/>
    <property type="evidence" value="ECO:0007669"/>
    <property type="project" value="TreeGrafter"/>
</dbReference>
<evidence type="ECO:0000313" key="8">
    <source>
        <dbReference type="Proteomes" id="UP001172101"/>
    </source>
</evidence>
<comment type="similarity">
    <text evidence="1">Belongs to the protein-tyrosine phosphatase family. Non-receptor class dual specificity subfamily.</text>
</comment>
<dbReference type="PANTHER" id="PTHR45848">
    <property type="entry name" value="DUAL SPECIFICITY PROTEIN PHOSPHATASE 12 FAMILY MEMBER"/>
    <property type="match status" value="1"/>
</dbReference>
<dbReference type="PROSITE" id="PS00383">
    <property type="entry name" value="TYR_PHOSPHATASE_1"/>
    <property type="match status" value="1"/>
</dbReference>
<proteinExistence type="inferred from homology"/>
<evidence type="ECO:0000259" key="6">
    <source>
        <dbReference type="PROSITE" id="PS50056"/>
    </source>
</evidence>
<dbReference type="InterPro" id="IPR016130">
    <property type="entry name" value="Tyr_Pase_AS"/>
</dbReference>
<gene>
    <name evidence="7" type="ORF">B0T26DRAFT_676022</name>
</gene>
<dbReference type="InterPro" id="IPR000387">
    <property type="entry name" value="Tyr_Pase_dom"/>
</dbReference>
<evidence type="ECO:0000256" key="1">
    <source>
        <dbReference type="ARBA" id="ARBA00008601"/>
    </source>
</evidence>
<dbReference type="EMBL" id="JAUIRO010000004">
    <property type="protein sequence ID" value="KAK0717756.1"/>
    <property type="molecule type" value="Genomic_DNA"/>
</dbReference>
<dbReference type="PANTHER" id="PTHR45848:SF4">
    <property type="entry name" value="DUAL SPECIFICITY PROTEIN PHOSPHATASE 12"/>
    <property type="match status" value="1"/>
</dbReference>
<keyword evidence="3" id="KW-0378">Hydrolase</keyword>
<evidence type="ECO:0000256" key="2">
    <source>
        <dbReference type="ARBA" id="ARBA00013064"/>
    </source>
</evidence>
<dbReference type="RefSeq" id="XP_060296549.1">
    <property type="nucleotide sequence ID" value="XM_060439918.1"/>
</dbReference>
<comment type="caution">
    <text evidence="7">The sequence shown here is derived from an EMBL/GenBank/DDBJ whole genome shotgun (WGS) entry which is preliminary data.</text>
</comment>
<evidence type="ECO:0000259" key="5">
    <source>
        <dbReference type="PROSITE" id="PS50054"/>
    </source>
</evidence>
<dbReference type="EC" id="3.1.3.48" evidence="2"/>
<organism evidence="7 8">
    <name type="scientific">Lasiosphaeria miniovina</name>
    <dbReference type="NCBI Taxonomy" id="1954250"/>
    <lineage>
        <taxon>Eukaryota</taxon>
        <taxon>Fungi</taxon>
        <taxon>Dikarya</taxon>
        <taxon>Ascomycota</taxon>
        <taxon>Pezizomycotina</taxon>
        <taxon>Sordariomycetes</taxon>
        <taxon>Sordariomycetidae</taxon>
        <taxon>Sordariales</taxon>
        <taxon>Lasiosphaeriaceae</taxon>
        <taxon>Lasiosphaeria</taxon>
    </lineage>
</organism>
<dbReference type="Gene3D" id="3.90.190.10">
    <property type="entry name" value="Protein tyrosine phosphatase superfamily"/>
    <property type="match status" value="1"/>
</dbReference>
<name>A0AA40DYL2_9PEZI</name>
<protein>
    <recommendedName>
        <fullName evidence="2">protein-tyrosine-phosphatase</fullName>
        <ecNumber evidence="2">3.1.3.48</ecNumber>
    </recommendedName>
</protein>
<keyword evidence="8" id="KW-1185">Reference proteome</keyword>
<keyword evidence="4" id="KW-0904">Protein phosphatase</keyword>
<sequence>MLPLPSDLKQQFSHFNLERPSVWEPSASQITEDILLGNLSAALDFEGTHKRHNITAVVTLIDPITAAKMAELDEFKKLGDKHHVVVCIDKDEQRLLPHLPGICAFIESQLGTTPTNCTPPTQASYAHATKASSLVPAAATNLSAAAPTAQAPARPTPRILVHCVAGRSRSPTAVAAYLMKSRAINVAQALQMIQSARPCANPRDTFWAELRLWSEFCCDASCTPPAAVAEAEGTF</sequence>
<evidence type="ECO:0000256" key="3">
    <source>
        <dbReference type="ARBA" id="ARBA00022801"/>
    </source>
</evidence>
<dbReference type="InterPro" id="IPR029021">
    <property type="entry name" value="Prot-tyrosine_phosphatase-like"/>
</dbReference>
<evidence type="ECO:0000256" key="4">
    <source>
        <dbReference type="ARBA" id="ARBA00022912"/>
    </source>
</evidence>
<reference evidence="7" key="1">
    <citation type="submission" date="2023-06" db="EMBL/GenBank/DDBJ databases">
        <title>Genome-scale phylogeny and comparative genomics of the fungal order Sordariales.</title>
        <authorList>
            <consortium name="Lawrence Berkeley National Laboratory"/>
            <person name="Hensen N."/>
            <person name="Bonometti L."/>
            <person name="Westerberg I."/>
            <person name="Brannstrom I.O."/>
            <person name="Guillou S."/>
            <person name="Cros-Aarteil S."/>
            <person name="Calhoun S."/>
            <person name="Haridas S."/>
            <person name="Kuo A."/>
            <person name="Mondo S."/>
            <person name="Pangilinan J."/>
            <person name="Riley R."/>
            <person name="LaButti K."/>
            <person name="Andreopoulos B."/>
            <person name="Lipzen A."/>
            <person name="Chen C."/>
            <person name="Yanf M."/>
            <person name="Daum C."/>
            <person name="Ng V."/>
            <person name="Clum A."/>
            <person name="Steindorff A."/>
            <person name="Ohm R."/>
            <person name="Martin F."/>
            <person name="Silar P."/>
            <person name="Natvig D."/>
            <person name="Lalanne C."/>
            <person name="Gautier V."/>
            <person name="Ament-velasquez S.L."/>
            <person name="Kruys A."/>
            <person name="Hutchinson M.I."/>
            <person name="Powell A.J."/>
            <person name="Barry K."/>
            <person name="Miller A.N."/>
            <person name="Grigoriev I.V."/>
            <person name="Debuchy R."/>
            <person name="Gladieux P."/>
            <person name="Thoren M.H."/>
            <person name="Johannesson H."/>
        </authorList>
    </citation>
    <scope>NUCLEOTIDE SEQUENCE</scope>
    <source>
        <strain evidence="7">SMH2392-1A</strain>
    </source>
</reference>
<dbReference type="Proteomes" id="UP001172101">
    <property type="component" value="Unassembled WGS sequence"/>
</dbReference>
<dbReference type="Pfam" id="PF00782">
    <property type="entry name" value="DSPc"/>
    <property type="match status" value="1"/>
</dbReference>
<dbReference type="InterPro" id="IPR000340">
    <property type="entry name" value="Dual-sp_phosphatase_cat-dom"/>
</dbReference>
<dbReference type="PROSITE" id="PS50054">
    <property type="entry name" value="TYR_PHOSPHATASE_DUAL"/>
    <property type="match status" value="1"/>
</dbReference>
<evidence type="ECO:0000313" key="7">
    <source>
        <dbReference type="EMBL" id="KAK0717756.1"/>
    </source>
</evidence>
<dbReference type="SUPFAM" id="SSF52799">
    <property type="entry name" value="(Phosphotyrosine protein) phosphatases II"/>
    <property type="match status" value="1"/>
</dbReference>
<dbReference type="PROSITE" id="PS50056">
    <property type="entry name" value="TYR_PHOSPHATASE_2"/>
    <property type="match status" value="1"/>
</dbReference>